<feature type="compositionally biased region" description="Basic and acidic residues" evidence="5">
    <location>
        <begin position="408"/>
        <end position="422"/>
    </location>
</feature>
<feature type="compositionally biased region" description="Low complexity" evidence="5">
    <location>
        <begin position="500"/>
        <end position="525"/>
    </location>
</feature>
<dbReference type="Proteomes" id="UP001530293">
    <property type="component" value="Unassembled WGS sequence"/>
</dbReference>
<feature type="compositionally biased region" description="Basic and acidic residues" evidence="5">
    <location>
        <begin position="436"/>
        <end position="456"/>
    </location>
</feature>
<name>A0ABD3MJ82_9STRA</name>
<feature type="compositionally biased region" description="Pro residues" evidence="5">
    <location>
        <begin position="526"/>
        <end position="540"/>
    </location>
</feature>
<evidence type="ECO:0000313" key="8">
    <source>
        <dbReference type="EMBL" id="KAL3762866.1"/>
    </source>
</evidence>
<dbReference type="EMBL" id="JALLBG020000130">
    <property type="protein sequence ID" value="KAL3762866.1"/>
    <property type="molecule type" value="Genomic_DNA"/>
</dbReference>
<dbReference type="Gene3D" id="6.20.330.10">
    <property type="match status" value="1"/>
</dbReference>
<dbReference type="GO" id="GO:0006508">
    <property type="term" value="P:proteolysis"/>
    <property type="evidence" value="ECO:0007669"/>
    <property type="project" value="UniProtKB-KW"/>
</dbReference>
<keyword evidence="9" id="KW-1185">Reference proteome</keyword>
<feature type="signal peptide" evidence="6">
    <location>
        <begin position="1"/>
        <end position="22"/>
    </location>
</feature>
<evidence type="ECO:0000259" key="7">
    <source>
        <dbReference type="Pfam" id="PF01343"/>
    </source>
</evidence>
<evidence type="ECO:0000256" key="2">
    <source>
        <dbReference type="ARBA" id="ARBA00022670"/>
    </source>
</evidence>
<evidence type="ECO:0000256" key="1">
    <source>
        <dbReference type="ARBA" id="ARBA00008683"/>
    </source>
</evidence>
<accession>A0ABD3MJ82</accession>
<comment type="caution">
    <text evidence="8">The sequence shown here is derived from an EMBL/GenBank/DDBJ whole genome shotgun (WGS) entry which is preliminary data.</text>
</comment>
<evidence type="ECO:0000256" key="5">
    <source>
        <dbReference type="SAM" id="MobiDB-lite"/>
    </source>
</evidence>
<protein>
    <recommendedName>
        <fullName evidence="7">Peptidase S49 domain-containing protein</fullName>
    </recommendedName>
</protein>
<keyword evidence="2" id="KW-0645">Protease</keyword>
<dbReference type="CDD" id="cd07023">
    <property type="entry name" value="S49_Sppa_N_C"/>
    <property type="match status" value="1"/>
</dbReference>
<feature type="region of interest" description="Disordered" evidence="5">
    <location>
        <begin position="375"/>
        <end position="540"/>
    </location>
</feature>
<feature type="compositionally biased region" description="Polar residues" evidence="5">
    <location>
        <begin position="458"/>
        <end position="472"/>
    </location>
</feature>
<organism evidence="8 9">
    <name type="scientific">Discostella pseudostelligera</name>
    <dbReference type="NCBI Taxonomy" id="259834"/>
    <lineage>
        <taxon>Eukaryota</taxon>
        <taxon>Sar</taxon>
        <taxon>Stramenopiles</taxon>
        <taxon>Ochrophyta</taxon>
        <taxon>Bacillariophyta</taxon>
        <taxon>Coscinodiscophyceae</taxon>
        <taxon>Thalassiosirophycidae</taxon>
        <taxon>Stephanodiscales</taxon>
        <taxon>Stephanodiscaceae</taxon>
        <taxon>Discostella</taxon>
    </lineage>
</organism>
<dbReference type="Pfam" id="PF01343">
    <property type="entry name" value="Peptidase_S49"/>
    <property type="match status" value="1"/>
</dbReference>
<dbReference type="Gene3D" id="3.90.226.10">
    <property type="entry name" value="2-enoyl-CoA Hydratase, Chain A, domain 1"/>
    <property type="match status" value="1"/>
</dbReference>
<gene>
    <name evidence="8" type="ORF">ACHAWU_001013</name>
</gene>
<comment type="similarity">
    <text evidence="1">Belongs to the peptidase S49 family.</text>
</comment>
<feature type="compositionally biased region" description="Acidic residues" evidence="5">
    <location>
        <begin position="398"/>
        <end position="407"/>
    </location>
</feature>
<keyword evidence="4" id="KW-0720">Serine protease</keyword>
<feature type="chain" id="PRO_5044881430" description="Peptidase S49 domain-containing protein" evidence="6">
    <location>
        <begin position="23"/>
        <end position="1014"/>
    </location>
</feature>
<dbReference type="PANTHER" id="PTHR42987:SF4">
    <property type="entry name" value="PROTEASE SOHB-RELATED"/>
    <property type="match status" value="1"/>
</dbReference>
<proteinExistence type="inferred from homology"/>
<dbReference type="InterPro" id="IPR002142">
    <property type="entry name" value="Peptidase_S49"/>
</dbReference>
<dbReference type="PANTHER" id="PTHR42987">
    <property type="entry name" value="PEPTIDASE S49"/>
    <property type="match status" value="1"/>
</dbReference>
<sequence length="1014" mass="111594">MHSKIIRIPSLIVGGLFSFASAENDPAVSLSEFQSILRTGLDNELVKIIADEPPSANTVHSFTRMRNTDSRSHVRRRRRIVQDSLREFDLETNNNPSSSDFVWNELIHHAQNMARTTSRGRHGGLAITDNPNEAHPFPFLVCTRGRTDHSSDSSGIDDILALFDKQYGESSLISSSHTETCLVLTITAQQVQNVLDSYERRYSLVAVPLLDIAKVHYGTIDEVSSQGWSVPFRTSHDDELNDESYSKNATEALDNWERVIEVNFVPGLGGMKEESQLLTAVNEMMGDIQDMGEVGWLRSLGKDAAEKYLIHESLTGVPAISDAFSLTSSLRGINANNDNARITFWQESFRNGIEAEHACSEMFSTLFVKPKPGYYDKGDKSTSTDTDTAVGDLAPENSESDGEESGESEAKSSEGGNEHDDFSPTTVDDEAESEANQEKQKTKSPKADDDEKEVDHQIQPSDPQPQSNQTRSGILYMNIAPPTGPLIIPQHHHARPMPYPYQQSPPSRNNKPPSLLSSLLSALFPPQSPSHMPPPSPYGPPQMPPFAPSGNNNPLVSLLLRLALISLGTLLMELFGIGSHSDAFLPTPAQHYTFERVNDRYRRDGMALRLALESPPPGVSKHRWKRVFRRRRREALMSSSTTDEGVESMIEPPSLGNGALYNRTVIIVEMKPDSRVGNGMAEQLRDTVSFLIEQHRDHIDKRLKSTNHANSLMLHLPSNLLPRYLSSSAPSSSRSSQRTVNGIRPALGNELEVLLFLDSPGGTVQDYGLASSQLARLRNEPQITLSVCVDKVAASGGYMMACQATPGQLFAAPFAMVGSIGVLMETVNVNEVLRRYGVKPLVIKAGKNKAPLKTLGEVTSEELEMAQNDADLIHEAFQQWVTASRPNVVVSKDWIDKVCTGAVFLGKEARDLGLVDRVITSDEYVAERIAAGDRVLRLIPYKGPQFGLKLSPLDILLSGMDAEGRAKIRERIQGLGMRVIQCIAPLCRVGVTVTVLNRLASLSNNPCTSYSWAA</sequence>
<evidence type="ECO:0000256" key="3">
    <source>
        <dbReference type="ARBA" id="ARBA00022801"/>
    </source>
</evidence>
<dbReference type="AlphaFoldDB" id="A0ABD3MJ82"/>
<keyword evidence="3" id="KW-0378">Hydrolase</keyword>
<evidence type="ECO:0000313" key="9">
    <source>
        <dbReference type="Proteomes" id="UP001530293"/>
    </source>
</evidence>
<dbReference type="SUPFAM" id="SSF52096">
    <property type="entry name" value="ClpP/crotonase"/>
    <property type="match status" value="1"/>
</dbReference>
<keyword evidence="6" id="KW-0732">Signal</keyword>
<evidence type="ECO:0000256" key="6">
    <source>
        <dbReference type="SAM" id="SignalP"/>
    </source>
</evidence>
<dbReference type="InterPro" id="IPR029045">
    <property type="entry name" value="ClpP/crotonase-like_dom_sf"/>
</dbReference>
<dbReference type="InterPro" id="IPR047272">
    <property type="entry name" value="S49_SppA_C"/>
</dbReference>
<feature type="domain" description="Peptidase S49" evidence="7">
    <location>
        <begin position="784"/>
        <end position="927"/>
    </location>
</feature>
<evidence type="ECO:0000256" key="4">
    <source>
        <dbReference type="ARBA" id="ARBA00022825"/>
    </source>
</evidence>
<dbReference type="GO" id="GO:0008236">
    <property type="term" value="F:serine-type peptidase activity"/>
    <property type="evidence" value="ECO:0007669"/>
    <property type="project" value="UniProtKB-KW"/>
</dbReference>
<reference evidence="8 9" key="1">
    <citation type="submission" date="2024-10" db="EMBL/GenBank/DDBJ databases">
        <title>Updated reference genomes for cyclostephanoid diatoms.</title>
        <authorList>
            <person name="Roberts W.R."/>
            <person name="Alverson A.J."/>
        </authorList>
    </citation>
    <scope>NUCLEOTIDE SEQUENCE [LARGE SCALE GENOMIC DNA]</scope>
    <source>
        <strain evidence="8 9">AJA232-27</strain>
    </source>
</reference>